<keyword evidence="1" id="KW-0812">Transmembrane</keyword>
<evidence type="ECO:0000256" key="1">
    <source>
        <dbReference type="SAM" id="Phobius"/>
    </source>
</evidence>
<reference evidence="2 3" key="1">
    <citation type="submission" date="2021-03" db="EMBL/GenBank/DDBJ databases">
        <title>Antimicrobial resistance genes in bacteria isolated from Japanese honey, and their potential for conferring macrolide and lincosamide resistance in the American foulbrood pathogen Paenibacillus larvae.</title>
        <authorList>
            <person name="Okamoto M."/>
            <person name="Kumagai M."/>
            <person name="Kanamori H."/>
            <person name="Takamatsu D."/>
        </authorList>
    </citation>
    <scope>NUCLEOTIDE SEQUENCE [LARGE SCALE GENOMIC DNA]</scope>
    <source>
        <strain evidence="2 3">J34TS1</strain>
    </source>
</reference>
<dbReference type="Proteomes" id="UP000682811">
    <property type="component" value="Unassembled WGS sequence"/>
</dbReference>
<keyword evidence="1" id="KW-0472">Membrane</keyword>
<protein>
    <submittedName>
        <fullName evidence="2">Uncharacterized protein</fullName>
    </submittedName>
</protein>
<dbReference type="RefSeq" id="WP_212979169.1">
    <property type="nucleotide sequence ID" value="NZ_AP025343.1"/>
</dbReference>
<organism evidence="2 3">
    <name type="scientific">Paenibacillus azoreducens</name>
    <dbReference type="NCBI Taxonomy" id="116718"/>
    <lineage>
        <taxon>Bacteria</taxon>
        <taxon>Bacillati</taxon>
        <taxon>Bacillota</taxon>
        <taxon>Bacilli</taxon>
        <taxon>Bacillales</taxon>
        <taxon>Paenibacillaceae</taxon>
        <taxon>Paenibacillus</taxon>
    </lineage>
</organism>
<name>A0A919YHM6_9BACL</name>
<gene>
    <name evidence="2" type="ORF">J34TS1_32970</name>
</gene>
<evidence type="ECO:0000313" key="3">
    <source>
        <dbReference type="Proteomes" id="UP000682811"/>
    </source>
</evidence>
<comment type="caution">
    <text evidence="2">The sequence shown here is derived from an EMBL/GenBank/DDBJ whole genome shotgun (WGS) entry which is preliminary data.</text>
</comment>
<dbReference type="AlphaFoldDB" id="A0A919YHM6"/>
<proteinExistence type="predicted"/>
<dbReference type="EMBL" id="BORT01000014">
    <property type="protein sequence ID" value="GIO48532.1"/>
    <property type="molecule type" value="Genomic_DNA"/>
</dbReference>
<sequence>MEEKNISSGKEPDLLQKKHAELWDELSALQTDQAMKLLISFTNQVRLQQVIKVQRRDLFGSLTAVFKSPWFYVSLLAGLSFPIMIYVSFIYTSLWIE</sequence>
<accession>A0A919YHM6</accession>
<keyword evidence="3" id="KW-1185">Reference proteome</keyword>
<evidence type="ECO:0000313" key="2">
    <source>
        <dbReference type="EMBL" id="GIO48532.1"/>
    </source>
</evidence>
<keyword evidence="1" id="KW-1133">Transmembrane helix</keyword>
<feature type="transmembrane region" description="Helical" evidence="1">
    <location>
        <begin position="70"/>
        <end position="96"/>
    </location>
</feature>